<evidence type="ECO:0000256" key="1">
    <source>
        <dbReference type="SAM" id="Phobius"/>
    </source>
</evidence>
<feature type="transmembrane region" description="Helical" evidence="1">
    <location>
        <begin position="153"/>
        <end position="172"/>
    </location>
</feature>
<dbReference type="Pfam" id="PF10063">
    <property type="entry name" value="DUF2301"/>
    <property type="match status" value="1"/>
</dbReference>
<keyword evidence="1" id="KW-0812">Transmembrane</keyword>
<evidence type="ECO:0000313" key="2">
    <source>
        <dbReference type="EMBL" id="KPQ34402.1"/>
    </source>
</evidence>
<dbReference type="InterPro" id="IPR019275">
    <property type="entry name" value="DUF2301"/>
</dbReference>
<dbReference type="PATRIC" id="fig|1666911.3.peg.263"/>
<gene>
    <name evidence="2" type="ORF">HLUCCA11_14970</name>
</gene>
<feature type="transmembrane region" description="Helical" evidence="1">
    <location>
        <begin position="178"/>
        <end position="195"/>
    </location>
</feature>
<comment type="caution">
    <text evidence="2">The sequence shown here is derived from an EMBL/GenBank/DDBJ whole genome shotgun (WGS) entry which is preliminary data.</text>
</comment>
<feature type="transmembrane region" description="Helical" evidence="1">
    <location>
        <begin position="32"/>
        <end position="55"/>
    </location>
</feature>
<proteinExistence type="predicted"/>
<protein>
    <submittedName>
        <fullName evidence="2">Putative integral membrane protein</fullName>
    </submittedName>
</protein>
<dbReference type="PANTHER" id="PTHR36716:SF2">
    <property type="entry name" value="F3H9.20 PROTEIN"/>
    <property type="match status" value="1"/>
</dbReference>
<accession>A0A0N8KMQ6</accession>
<dbReference type="EMBL" id="LJZR01000020">
    <property type="protein sequence ID" value="KPQ34402.1"/>
    <property type="molecule type" value="Genomic_DNA"/>
</dbReference>
<sequence length="222" mass="24397">MTVGNAGSLENEVYEGQFGSFTVDQHDRQEVVLYRAGLAIAAGSFAIAVLCVFFAGALAPWVATVCYGVMWLALGLSFFKIHIYLRALHRTLQVFWLIGGIASLAIALLYPTPLALTAYEQPLTIFGIGFTFAALTGIFFKEAFCFNRFETKFLVFIVPGLLLGHMSGILSANTERGMLAVWAVLFVVFALRKVIQPIPPDIGDKSVFEYLEKERQAAKVSL</sequence>
<feature type="transmembrane region" description="Helical" evidence="1">
    <location>
        <begin position="91"/>
        <end position="110"/>
    </location>
</feature>
<name>A0A0N8KMQ6_9CYAN</name>
<feature type="transmembrane region" description="Helical" evidence="1">
    <location>
        <begin position="61"/>
        <end position="79"/>
    </location>
</feature>
<feature type="transmembrane region" description="Helical" evidence="1">
    <location>
        <begin position="122"/>
        <end position="141"/>
    </location>
</feature>
<dbReference type="Proteomes" id="UP000050465">
    <property type="component" value="Unassembled WGS sequence"/>
</dbReference>
<organism evidence="2 3">
    <name type="scientific">Phormidesmis priestleyi Ana</name>
    <dbReference type="NCBI Taxonomy" id="1666911"/>
    <lineage>
        <taxon>Bacteria</taxon>
        <taxon>Bacillati</taxon>
        <taxon>Cyanobacteriota</taxon>
        <taxon>Cyanophyceae</taxon>
        <taxon>Leptolyngbyales</taxon>
        <taxon>Leptolyngbyaceae</taxon>
        <taxon>Phormidesmis</taxon>
    </lineage>
</organism>
<dbReference type="PANTHER" id="PTHR36716">
    <property type="entry name" value="F3H9.20 PROTEIN"/>
    <property type="match status" value="1"/>
</dbReference>
<reference evidence="2 3" key="1">
    <citation type="submission" date="2015-09" db="EMBL/GenBank/DDBJ databases">
        <title>Identification and resolution of microdiversity through metagenomic sequencing of parallel consortia.</title>
        <authorList>
            <person name="Nelson W.C."/>
            <person name="Romine M.F."/>
            <person name="Lindemann S.R."/>
        </authorList>
    </citation>
    <scope>NUCLEOTIDE SEQUENCE [LARGE SCALE GENOMIC DNA]</scope>
    <source>
        <strain evidence="2">Ana</strain>
    </source>
</reference>
<keyword evidence="1" id="KW-1133">Transmembrane helix</keyword>
<keyword evidence="1" id="KW-0472">Membrane</keyword>
<evidence type="ECO:0000313" key="3">
    <source>
        <dbReference type="Proteomes" id="UP000050465"/>
    </source>
</evidence>
<dbReference type="STRING" id="1666911.HLUCCA11_14970"/>
<dbReference type="AlphaFoldDB" id="A0A0N8KMQ6"/>